<comment type="similarity">
    <text evidence="2">Belongs to the PIGH family.</text>
</comment>
<protein>
    <recommendedName>
        <fullName evidence="3">Phosphatidylinositol N-acetylglucosaminyltransferase subunit H conserved domain-containing protein</fullName>
    </recommendedName>
</protein>
<gene>
    <name evidence="4" type="ORF">KI387_006578</name>
</gene>
<dbReference type="OMA" id="WHLFARC"/>
<feature type="non-terminal residue" evidence="4">
    <location>
        <position position="93"/>
    </location>
</feature>
<dbReference type="EMBL" id="JAHRHJ020000002">
    <property type="protein sequence ID" value="KAH9326400.1"/>
    <property type="molecule type" value="Genomic_DNA"/>
</dbReference>
<dbReference type="InterPro" id="IPR019328">
    <property type="entry name" value="PIGH-H_dom"/>
</dbReference>
<evidence type="ECO:0000313" key="4">
    <source>
        <dbReference type="EMBL" id="KAH9326400.1"/>
    </source>
</evidence>
<accession>A0AA38GTU4</accession>
<proteinExistence type="inferred from homology"/>
<dbReference type="Pfam" id="PF10181">
    <property type="entry name" value="PIG-H"/>
    <property type="match status" value="1"/>
</dbReference>
<evidence type="ECO:0000313" key="5">
    <source>
        <dbReference type="Proteomes" id="UP000824469"/>
    </source>
</evidence>
<feature type="domain" description="Phosphatidylinositol N-acetylglucosaminyltransferase subunit H conserved" evidence="3">
    <location>
        <begin position="30"/>
        <end position="93"/>
    </location>
</feature>
<reference evidence="4 5" key="1">
    <citation type="journal article" date="2021" name="Nat. Plants">
        <title>The Taxus genome provides insights into paclitaxel biosynthesis.</title>
        <authorList>
            <person name="Xiong X."/>
            <person name="Gou J."/>
            <person name="Liao Q."/>
            <person name="Li Y."/>
            <person name="Zhou Q."/>
            <person name="Bi G."/>
            <person name="Li C."/>
            <person name="Du R."/>
            <person name="Wang X."/>
            <person name="Sun T."/>
            <person name="Guo L."/>
            <person name="Liang H."/>
            <person name="Lu P."/>
            <person name="Wu Y."/>
            <person name="Zhang Z."/>
            <person name="Ro D.K."/>
            <person name="Shang Y."/>
            <person name="Huang S."/>
            <person name="Yan J."/>
        </authorList>
    </citation>
    <scope>NUCLEOTIDE SEQUENCE [LARGE SCALE GENOMIC DNA]</scope>
    <source>
        <strain evidence="4">Ta-2019</strain>
    </source>
</reference>
<dbReference type="InterPro" id="IPR044215">
    <property type="entry name" value="PIG-H"/>
</dbReference>
<keyword evidence="5" id="KW-1185">Reference proteome</keyword>
<name>A0AA38GTU4_TAXCH</name>
<dbReference type="Proteomes" id="UP000824469">
    <property type="component" value="Unassembled WGS sequence"/>
</dbReference>
<dbReference type="PANTHER" id="PTHR15231">
    <property type="entry name" value="PHOSPHATIDYLINOSITOL N-ACETYLGLUCOSAMINYLTRANSFERASE SUBUNIT H"/>
    <property type="match status" value="1"/>
</dbReference>
<sequence>VAQGTSFIGTCILCISIAAVIHRNGIQQESVVVMPTLGVQLETCYKSGKIFRRFVPMGNILAAVINEAVTPFTCYWYLALVVREETKLALVFQ</sequence>
<comment type="caution">
    <text evidence="4">The sequence shown here is derived from an EMBL/GenBank/DDBJ whole genome shotgun (WGS) entry which is preliminary data.</text>
</comment>
<feature type="non-terminal residue" evidence="4">
    <location>
        <position position="1"/>
    </location>
</feature>
<dbReference type="GO" id="GO:0006506">
    <property type="term" value="P:GPI anchor biosynthetic process"/>
    <property type="evidence" value="ECO:0007669"/>
    <property type="project" value="InterPro"/>
</dbReference>
<evidence type="ECO:0000256" key="2">
    <source>
        <dbReference type="ARBA" id="ARBA00009610"/>
    </source>
</evidence>
<organism evidence="4 5">
    <name type="scientific">Taxus chinensis</name>
    <name type="common">Chinese yew</name>
    <name type="synonym">Taxus wallichiana var. chinensis</name>
    <dbReference type="NCBI Taxonomy" id="29808"/>
    <lineage>
        <taxon>Eukaryota</taxon>
        <taxon>Viridiplantae</taxon>
        <taxon>Streptophyta</taxon>
        <taxon>Embryophyta</taxon>
        <taxon>Tracheophyta</taxon>
        <taxon>Spermatophyta</taxon>
        <taxon>Pinopsida</taxon>
        <taxon>Pinidae</taxon>
        <taxon>Conifers II</taxon>
        <taxon>Cupressales</taxon>
        <taxon>Taxaceae</taxon>
        <taxon>Taxus</taxon>
    </lineage>
</organism>
<comment type="pathway">
    <text evidence="1">Glycolipid biosynthesis; glycosylphosphatidylinositol-anchor biosynthesis.</text>
</comment>
<dbReference type="GO" id="GO:0000506">
    <property type="term" value="C:glycosylphosphatidylinositol-N-acetylglucosaminyltransferase (GPI-GnT) complex"/>
    <property type="evidence" value="ECO:0007669"/>
    <property type="project" value="InterPro"/>
</dbReference>
<evidence type="ECO:0000256" key="1">
    <source>
        <dbReference type="ARBA" id="ARBA00004687"/>
    </source>
</evidence>
<dbReference type="PANTHER" id="PTHR15231:SF1">
    <property type="entry name" value="PHOSPHATIDYLINOSITOL N-ACETYLGLUCOSAMINYLTRANSFERASE SUBUNIT H"/>
    <property type="match status" value="1"/>
</dbReference>
<dbReference type="AlphaFoldDB" id="A0AA38GTU4"/>
<evidence type="ECO:0000259" key="3">
    <source>
        <dbReference type="Pfam" id="PF10181"/>
    </source>
</evidence>